<feature type="compositionally biased region" description="Low complexity" evidence="11">
    <location>
        <begin position="460"/>
        <end position="471"/>
    </location>
</feature>
<evidence type="ECO:0000256" key="2">
    <source>
        <dbReference type="ARBA" id="ARBA00022499"/>
    </source>
</evidence>
<keyword evidence="9" id="KW-0863">Zinc-finger</keyword>
<keyword evidence="6" id="KW-0805">Transcription regulation</keyword>
<protein>
    <recommendedName>
        <fullName evidence="18">Arginine-glutamic acid dipeptide repeats protein</fullName>
    </recommendedName>
</protein>
<dbReference type="EMBL" id="KB310082">
    <property type="protein sequence ID" value="ELT92538.1"/>
    <property type="molecule type" value="Genomic_DNA"/>
</dbReference>
<keyword evidence="17" id="KW-1185">Reference proteome</keyword>
<reference evidence="15 17" key="2">
    <citation type="journal article" date="2013" name="Nature">
        <title>Insights into bilaterian evolution from three spiralian genomes.</title>
        <authorList>
            <person name="Simakov O."/>
            <person name="Marletaz F."/>
            <person name="Cho S.J."/>
            <person name="Edsinger-Gonzales E."/>
            <person name="Havlak P."/>
            <person name="Hellsten U."/>
            <person name="Kuo D.H."/>
            <person name="Larsson T."/>
            <person name="Lv J."/>
            <person name="Arendt D."/>
            <person name="Savage R."/>
            <person name="Osoegawa K."/>
            <person name="de Jong P."/>
            <person name="Grimwood J."/>
            <person name="Chapman J.A."/>
            <person name="Shapiro H."/>
            <person name="Aerts A."/>
            <person name="Otillar R.P."/>
            <person name="Terry A.Y."/>
            <person name="Boore J.L."/>
            <person name="Grigoriev I.V."/>
            <person name="Lindberg D.R."/>
            <person name="Seaver E.C."/>
            <person name="Weisblat D.A."/>
            <person name="Putnam N.H."/>
            <person name="Rokhsar D.S."/>
        </authorList>
    </citation>
    <scope>NUCLEOTIDE SEQUENCE</scope>
    <source>
        <strain evidence="15 17">I ESC-2004</strain>
    </source>
</reference>
<dbReference type="Pfam" id="PF01448">
    <property type="entry name" value="ELM2"/>
    <property type="match status" value="1"/>
</dbReference>
<evidence type="ECO:0000256" key="10">
    <source>
        <dbReference type="SAM" id="Coils"/>
    </source>
</evidence>
<feature type="region of interest" description="Disordered" evidence="11">
    <location>
        <begin position="341"/>
        <end position="823"/>
    </location>
</feature>
<keyword evidence="10" id="KW-0175">Coiled coil</keyword>
<feature type="compositionally biased region" description="Low complexity" evidence="11">
    <location>
        <begin position="582"/>
        <end position="603"/>
    </location>
</feature>
<keyword evidence="9" id="KW-0479">Metal-binding</keyword>
<feature type="compositionally biased region" description="Basic and acidic residues" evidence="11">
    <location>
        <begin position="605"/>
        <end position="615"/>
    </location>
</feature>
<dbReference type="InterPro" id="IPR017884">
    <property type="entry name" value="SANT_dom"/>
</dbReference>
<keyword evidence="9" id="KW-0862">Zinc</keyword>
<feature type="compositionally biased region" description="Low complexity" evidence="11">
    <location>
        <begin position="392"/>
        <end position="405"/>
    </location>
</feature>
<feature type="compositionally biased region" description="Basic and acidic residues" evidence="11">
    <location>
        <begin position="409"/>
        <end position="418"/>
    </location>
</feature>
<keyword evidence="3" id="KW-0597">Phosphoprotein</keyword>
<feature type="domain" description="ELM2" evidence="13">
    <location>
        <begin position="88"/>
        <end position="194"/>
    </location>
</feature>
<feature type="region of interest" description="Disordered" evidence="11">
    <location>
        <begin position="1227"/>
        <end position="1255"/>
    </location>
</feature>
<feature type="compositionally biased region" description="Basic and acidic residues" evidence="11">
    <location>
        <begin position="882"/>
        <end position="899"/>
    </location>
</feature>
<dbReference type="Gene3D" id="1.10.10.60">
    <property type="entry name" value="Homeodomain-like"/>
    <property type="match status" value="1"/>
</dbReference>
<dbReference type="CDD" id="cd11661">
    <property type="entry name" value="SANT_MTA3_like"/>
    <property type="match status" value="1"/>
</dbReference>
<dbReference type="InterPro" id="IPR002951">
    <property type="entry name" value="Atrophin-like"/>
</dbReference>
<evidence type="ECO:0000256" key="4">
    <source>
        <dbReference type="ARBA" id="ARBA00022843"/>
    </source>
</evidence>
<feature type="domain" description="SANT" evidence="14">
    <location>
        <begin position="198"/>
        <end position="250"/>
    </location>
</feature>
<dbReference type="SUPFAM" id="SSF57716">
    <property type="entry name" value="Glucocorticoid receptor-like (DNA-binding domain)"/>
    <property type="match status" value="1"/>
</dbReference>
<dbReference type="SMART" id="SM01189">
    <property type="entry name" value="ELM2"/>
    <property type="match status" value="1"/>
</dbReference>
<evidence type="ECO:0000256" key="9">
    <source>
        <dbReference type="PROSITE-ProRule" id="PRU00094"/>
    </source>
</evidence>
<feature type="compositionally biased region" description="Basic and acidic residues" evidence="11">
    <location>
        <begin position="563"/>
        <end position="579"/>
    </location>
</feature>
<evidence type="ECO:0000256" key="1">
    <source>
        <dbReference type="ARBA" id="ARBA00004123"/>
    </source>
</evidence>
<dbReference type="STRING" id="283909.R7TFI0"/>
<comment type="subcellular location">
    <subcellularLocation>
        <location evidence="1">Nucleus</location>
    </subcellularLocation>
</comment>
<feature type="coiled-coil region" evidence="10">
    <location>
        <begin position="999"/>
        <end position="1026"/>
    </location>
</feature>
<accession>R7TFI0</accession>
<reference evidence="17" key="1">
    <citation type="submission" date="2012-12" db="EMBL/GenBank/DDBJ databases">
        <authorList>
            <person name="Hellsten U."/>
            <person name="Grimwood J."/>
            <person name="Chapman J.A."/>
            <person name="Shapiro H."/>
            <person name="Aerts A."/>
            <person name="Otillar R.P."/>
            <person name="Terry A.Y."/>
            <person name="Boore J.L."/>
            <person name="Simakov O."/>
            <person name="Marletaz F."/>
            <person name="Cho S.-J."/>
            <person name="Edsinger-Gonzales E."/>
            <person name="Havlak P."/>
            <person name="Kuo D.-H."/>
            <person name="Larsson T."/>
            <person name="Lv J."/>
            <person name="Arendt D."/>
            <person name="Savage R."/>
            <person name="Osoegawa K."/>
            <person name="de Jong P."/>
            <person name="Lindberg D.R."/>
            <person name="Seaver E.C."/>
            <person name="Weisblat D.A."/>
            <person name="Putnam N.H."/>
            <person name="Grigoriev I.V."/>
            <person name="Rokhsar D.S."/>
        </authorList>
    </citation>
    <scope>NUCLEOTIDE SEQUENCE</scope>
    <source>
        <strain evidence="17">I ESC-2004</strain>
    </source>
</reference>
<keyword evidence="5" id="KW-0007">Acetylation</keyword>
<feature type="compositionally biased region" description="Pro residues" evidence="11">
    <location>
        <begin position="504"/>
        <end position="524"/>
    </location>
</feature>
<name>R7TFI0_CAPTE</name>
<dbReference type="Gene3D" id="3.30.50.10">
    <property type="entry name" value="Erythroid Transcription Factor GATA-1, subunit A"/>
    <property type="match status" value="1"/>
</dbReference>
<dbReference type="HOGENOM" id="CLU_005292_1_0_1"/>
<dbReference type="Pfam" id="PF00249">
    <property type="entry name" value="Myb_DNA-binding"/>
    <property type="match status" value="1"/>
</dbReference>
<feature type="compositionally biased region" description="Pro residues" evidence="11">
    <location>
        <begin position="656"/>
        <end position="669"/>
    </location>
</feature>
<dbReference type="OMA" id="MPMPHIK"/>
<dbReference type="InterPro" id="IPR013088">
    <property type="entry name" value="Znf_NHR/GATA"/>
</dbReference>
<dbReference type="SMART" id="SM00717">
    <property type="entry name" value="SANT"/>
    <property type="match status" value="1"/>
</dbReference>
<dbReference type="CDD" id="cd00202">
    <property type="entry name" value="ZnF_GATA"/>
    <property type="match status" value="1"/>
</dbReference>
<dbReference type="SUPFAM" id="SSF46689">
    <property type="entry name" value="Homeodomain-like"/>
    <property type="match status" value="1"/>
</dbReference>
<feature type="compositionally biased region" description="Low complexity" evidence="11">
    <location>
        <begin position="870"/>
        <end position="879"/>
    </location>
</feature>
<evidence type="ECO:0000256" key="8">
    <source>
        <dbReference type="ARBA" id="ARBA00023242"/>
    </source>
</evidence>
<organism evidence="15">
    <name type="scientific">Capitella teleta</name>
    <name type="common">Polychaete worm</name>
    <dbReference type="NCBI Taxonomy" id="283909"/>
    <lineage>
        <taxon>Eukaryota</taxon>
        <taxon>Metazoa</taxon>
        <taxon>Spiralia</taxon>
        <taxon>Lophotrochozoa</taxon>
        <taxon>Annelida</taxon>
        <taxon>Polychaeta</taxon>
        <taxon>Sedentaria</taxon>
        <taxon>Scolecida</taxon>
        <taxon>Capitellidae</taxon>
        <taxon>Capitella</taxon>
    </lineage>
</organism>
<evidence type="ECO:0000313" key="15">
    <source>
        <dbReference type="EMBL" id="ELT92538.1"/>
    </source>
</evidence>
<feature type="compositionally biased region" description="Basic residues" evidence="11">
    <location>
        <begin position="255"/>
        <end position="271"/>
    </location>
</feature>
<dbReference type="SMART" id="SM00401">
    <property type="entry name" value="ZnF_GATA"/>
    <property type="match status" value="1"/>
</dbReference>
<dbReference type="PANTHER" id="PTHR13859:SF11">
    <property type="entry name" value="GRUNGE, ISOFORM J"/>
    <property type="match status" value="1"/>
</dbReference>
<evidence type="ECO:0000259" key="14">
    <source>
        <dbReference type="PROSITE" id="PS51293"/>
    </source>
</evidence>
<dbReference type="Pfam" id="PF00320">
    <property type="entry name" value="GATA"/>
    <property type="match status" value="1"/>
</dbReference>
<dbReference type="InterPro" id="IPR009057">
    <property type="entry name" value="Homeodomain-like_sf"/>
</dbReference>
<keyword evidence="4" id="KW-0832">Ubl conjugation</keyword>
<feature type="compositionally biased region" description="Acidic residues" evidence="11">
    <location>
        <begin position="525"/>
        <end position="544"/>
    </location>
</feature>
<feature type="compositionally biased region" description="Pro residues" evidence="11">
    <location>
        <begin position="705"/>
        <end position="731"/>
    </location>
</feature>
<keyword evidence="8" id="KW-0539">Nucleus</keyword>
<feature type="domain" description="GATA-type" evidence="12">
    <location>
        <begin position="301"/>
        <end position="360"/>
    </location>
</feature>
<dbReference type="EMBL" id="AMQN01002796">
    <property type="status" value="NOT_ANNOTATED_CDS"/>
    <property type="molecule type" value="Genomic_DNA"/>
</dbReference>
<dbReference type="GO" id="GO:0005634">
    <property type="term" value="C:nucleus"/>
    <property type="evidence" value="ECO:0007669"/>
    <property type="project" value="UniProtKB-SubCell"/>
</dbReference>
<feature type="compositionally biased region" description="Low complexity" evidence="11">
    <location>
        <begin position="1236"/>
        <end position="1255"/>
    </location>
</feature>
<feature type="region of interest" description="Disordered" evidence="11">
    <location>
        <begin position="253"/>
        <end position="301"/>
    </location>
</feature>
<feature type="compositionally biased region" description="Low complexity" evidence="11">
    <location>
        <begin position="545"/>
        <end position="556"/>
    </location>
</feature>
<reference evidence="16" key="3">
    <citation type="submission" date="2015-06" db="UniProtKB">
        <authorList>
            <consortium name="EnsemblMetazoa"/>
        </authorList>
    </citation>
    <scope>IDENTIFICATION</scope>
</reference>
<dbReference type="GO" id="GO:0043565">
    <property type="term" value="F:sequence-specific DNA binding"/>
    <property type="evidence" value="ECO:0007669"/>
    <property type="project" value="InterPro"/>
</dbReference>
<dbReference type="InterPro" id="IPR000679">
    <property type="entry name" value="Znf_GATA"/>
</dbReference>
<dbReference type="PANTHER" id="PTHR13859">
    <property type="entry name" value="ATROPHIN-RELATED"/>
    <property type="match status" value="1"/>
</dbReference>
<evidence type="ECO:0000256" key="3">
    <source>
        <dbReference type="ARBA" id="ARBA00022553"/>
    </source>
</evidence>
<feature type="compositionally biased region" description="Basic and acidic residues" evidence="11">
    <location>
        <begin position="782"/>
        <end position="802"/>
    </location>
</feature>
<evidence type="ECO:0000256" key="11">
    <source>
        <dbReference type="SAM" id="MobiDB-lite"/>
    </source>
</evidence>
<evidence type="ECO:0008006" key="18">
    <source>
        <dbReference type="Google" id="ProtNLM"/>
    </source>
</evidence>
<evidence type="ECO:0000256" key="5">
    <source>
        <dbReference type="ARBA" id="ARBA00022990"/>
    </source>
</evidence>
<dbReference type="GO" id="GO:0008270">
    <property type="term" value="F:zinc ion binding"/>
    <property type="evidence" value="ECO:0007669"/>
    <property type="project" value="UniProtKB-KW"/>
</dbReference>
<keyword evidence="2" id="KW-1017">Isopeptide bond</keyword>
<keyword evidence="7" id="KW-0804">Transcription</keyword>
<dbReference type="PROSITE" id="PS51293">
    <property type="entry name" value="SANT"/>
    <property type="match status" value="1"/>
</dbReference>
<evidence type="ECO:0000259" key="13">
    <source>
        <dbReference type="PROSITE" id="PS51156"/>
    </source>
</evidence>
<dbReference type="Pfam" id="PF03154">
    <property type="entry name" value="Atrophin-1"/>
    <property type="match status" value="1"/>
</dbReference>
<dbReference type="GO" id="GO:0003714">
    <property type="term" value="F:transcription corepressor activity"/>
    <property type="evidence" value="ECO:0007669"/>
    <property type="project" value="TreeGrafter"/>
</dbReference>
<dbReference type="InterPro" id="IPR001005">
    <property type="entry name" value="SANT/Myb"/>
</dbReference>
<evidence type="ECO:0000256" key="7">
    <source>
        <dbReference type="ARBA" id="ARBA00023163"/>
    </source>
</evidence>
<dbReference type="EnsemblMetazoa" id="CapteT219361">
    <property type="protein sequence ID" value="CapteP219361"/>
    <property type="gene ID" value="CapteG219361"/>
</dbReference>
<evidence type="ECO:0000256" key="6">
    <source>
        <dbReference type="ARBA" id="ARBA00023015"/>
    </source>
</evidence>
<evidence type="ECO:0000313" key="16">
    <source>
        <dbReference type="EnsemblMetazoa" id="CapteP219361"/>
    </source>
</evidence>
<dbReference type="FunFam" id="1.10.10.60:FF:000052">
    <property type="entry name" value="Arginine-glutamic acid dipeptide (RE) repeats"/>
    <property type="match status" value="1"/>
</dbReference>
<feature type="compositionally biased region" description="Basic and acidic residues" evidence="11">
    <location>
        <begin position="358"/>
        <end position="367"/>
    </location>
</feature>
<dbReference type="PROSITE" id="PS50114">
    <property type="entry name" value="GATA_ZN_FINGER_2"/>
    <property type="match status" value="1"/>
</dbReference>
<proteinExistence type="predicted"/>
<dbReference type="InterPro" id="IPR000949">
    <property type="entry name" value="ELM2_dom"/>
</dbReference>
<feature type="region of interest" description="Disordered" evidence="11">
    <location>
        <begin position="860"/>
        <end position="949"/>
    </location>
</feature>
<dbReference type="Gene3D" id="4.10.1240.50">
    <property type="match status" value="1"/>
</dbReference>
<dbReference type="OrthoDB" id="6147534at2759"/>
<sequence length="1371" mass="150619">MALAMRAAPGNISRALCSFIPEVQRRMEKCTKIWHQCDAMCHATRKGRCQVSHYADIFLAKDFQPLPDSFFYILGYNPETKRLATTQGEIRVGPSHQARLPTHQPNVRPEDVPECSEDLEDLVWVPSAVADNDLIMYLRAVRSMAAFVGMCDGGSTEDGCAAAAMDETTARAFQMLHLQNYDTGRALQALVQRINPKAIDKRWTDEEAKKFAKGVRTYGKNFFRVQKELLPSKETRDLVEFYYFWKKTPAAANNRPHRRHRRNNALRRQQRTPRPQSSEFLDLSSASEVSDNESEDSDGRELSGYACHHCFTTKSKDWHHARKDNALLCTECRVFFKKYGEDRPIDGRPEPPPFMFKPVRDEDEQKALRIRRLQKDNSSPDTLDSPLDHPKSPSAGSSCSTGSSGQLKRPADQSDAPHLKHKRPTERSDSPSEYTDSSSVYGNDENGHDGDIETNQDDLTSTASSSVPSPSDNDLDYKPPTSYLKELKPAAAPSEGQREEEGPSPAPVTPPPAQPTPPPLPPAPQEDDEEDDEDDDEDDEDDDSSSSSDSDSSDSSAAEDETTEHSGKAPGDAHVKADGDDAMASAATAAAAAEDAAAAATVAQLKKEVELEETPHVPAMRIKTEPLDEVASSDQAQPALPVAPQMHIKQEVKEAPSPPPPPPPPPLPPSTLDSTAPDMKPTLESLTPVTSALPPYMLPTGLPLSTPPPLVPAGMPILPPPPHMALPPMPPSDLHYALRPPSPPRPRPSSVEALAPALQDSKPVVPFTPPPPSRSSPLHAVVEPKRPDSRSRSRSPLARDSESEAESEGPPRSPSPPARIGNEECLRTKNAIFIRHWCRGRNSCTRSDVEFVPLPDSKLARRREERQRRLSTSSQQRSTPGIKEEQRKEDVKREDKRPSDVCSKSADAHVTSGVLPPSSIPHGVPPPGYPGDRLTPRTGPGYMGHDPTPALRQLSEYARPHIGAGHDLPNRSLPMSLSSRQAVMDPFYRMPVMYPPGSRERLEMELERDKRERDARERELREMEFREKMKQEMDLKPPGFDRLPPGANPLDPHWVELQRRYGPHHPGAAHLPGIYAHGNVEMLQRERERLERLGIPPTSVANLHPMEAALAERIHAERMSLDPMLRLQMAGGLPGAHAAAQAAAAAQQAHTHTHAHAHTHLHLHQPQDLLPPFHPMASMAPGFLPPHPGPHGLYPDMLSLASQQSQVLAQLYQRSLHEQLVMARHYARPPAPPPQAAVGRPQQQQQQQPHPQSAAAVCLANRQFHAPRTDPITAAAGSAAAAAANSSSGDPRNQGLPPGVSSLIAAAREQEHMYRELLSRPPYSTDPVLAHQLTAQAAAQQEQFQRQIALERDRMGGGGGGGPPHHMPPGH</sequence>
<evidence type="ECO:0000313" key="17">
    <source>
        <dbReference type="Proteomes" id="UP000014760"/>
    </source>
</evidence>
<evidence type="ECO:0000259" key="12">
    <source>
        <dbReference type="PROSITE" id="PS50114"/>
    </source>
</evidence>
<feature type="region of interest" description="Disordered" evidence="11">
    <location>
        <begin position="1349"/>
        <end position="1371"/>
    </location>
</feature>
<gene>
    <name evidence="15" type="ORF">CAPTEDRAFT_219361</name>
</gene>
<dbReference type="Proteomes" id="UP000014760">
    <property type="component" value="Unassembled WGS sequence"/>
</dbReference>
<dbReference type="PROSITE" id="PS51156">
    <property type="entry name" value="ELM2"/>
    <property type="match status" value="1"/>
</dbReference>